<gene>
    <name evidence="2" type="ORF">BDP81DRAFT_488804</name>
</gene>
<dbReference type="EMBL" id="JAHMHQ010000010">
    <property type="protein sequence ID" value="KAK1636838.1"/>
    <property type="molecule type" value="Genomic_DNA"/>
</dbReference>
<reference evidence="2" key="1">
    <citation type="submission" date="2021-06" db="EMBL/GenBank/DDBJ databases">
        <title>Comparative genomics, transcriptomics and evolutionary studies reveal genomic signatures of adaptation to plant cell wall in hemibiotrophic fungi.</title>
        <authorList>
            <consortium name="DOE Joint Genome Institute"/>
            <person name="Baroncelli R."/>
            <person name="Diaz J.F."/>
            <person name="Benocci T."/>
            <person name="Peng M."/>
            <person name="Battaglia E."/>
            <person name="Haridas S."/>
            <person name="Andreopoulos W."/>
            <person name="Labutti K."/>
            <person name="Pangilinan J."/>
            <person name="Floch G.L."/>
            <person name="Makela M.R."/>
            <person name="Henrissat B."/>
            <person name="Grigoriev I.V."/>
            <person name="Crouch J.A."/>
            <person name="De Vries R.P."/>
            <person name="Sukno S.A."/>
            <person name="Thon M.R."/>
        </authorList>
    </citation>
    <scope>NUCLEOTIDE SEQUENCE</scope>
    <source>
        <strain evidence="2">CBS 102054</strain>
    </source>
</reference>
<dbReference type="GeneID" id="85480108"/>
<protein>
    <submittedName>
        <fullName evidence="2">Uncharacterized protein</fullName>
    </submittedName>
</protein>
<name>A0AAI9ZRM8_9PEZI</name>
<organism evidence="2 3">
    <name type="scientific">Colletotrichum phormii</name>
    <dbReference type="NCBI Taxonomy" id="359342"/>
    <lineage>
        <taxon>Eukaryota</taxon>
        <taxon>Fungi</taxon>
        <taxon>Dikarya</taxon>
        <taxon>Ascomycota</taxon>
        <taxon>Pezizomycotina</taxon>
        <taxon>Sordariomycetes</taxon>
        <taxon>Hypocreomycetidae</taxon>
        <taxon>Glomerellales</taxon>
        <taxon>Glomerellaceae</taxon>
        <taxon>Colletotrichum</taxon>
        <taxon>Colletotrichum acutatum species complex</taxon>
    </lineage>
</organism>
<sequence>YPRESDREQKNRKRCLRRIALKTATEQIQTEYSDKMTTADMNQRKKDIVRRMDRFSRELIDRARGSLATEGQGTTAPSNEDEGADPDIDMAEEEENVPKPDAEELFATDGTTNLVEQNDQDVDHGEQASEVPYHEIVRHALEILLEDEKPKLPDQVFPDCVADETIGEQQKARLWQCEDLQELEESIPVPGHPNILLGGPSTIPELQEHIVKTGIGHLMRVEDIPPRMPISRGGIKYGKWPTTVEDIMNFSWRRFLLENHRDKVVFVPIPGTDGNMPTDKLGVNAMLRKSVQDNS</sequence>
<feature type="compositionally biased region" description="Polar residues" evidence="1">
    <location>
        <begin position="69"/>
        <end position="78"/>
    </location>
</feature>
<proteinExistence type="predicted"/>
<evidence type="ECO:0000256" key="1">
    <source>
        <dbReference type="SAM" id="MobiDB-lite"/>
    </source>
</evidence>
<dbReference type="Proteomes" id="UP001243989">
    <property type="component" value="Unassembled WGS sequence"/>
</dbReference>
<keyword evidence="3" id="KW-1185">Reference proteome</keyword>
<comment type="caution">
    <text evidence="2">The sequence shown here is derived from an EMBL/GenBank/DDBJ whole genome shotgun (WGS) entry which is preliminary data.</text>
</comment>
<dbReference type="AlphaFoldDB" id="A0AAI9ZRM8"/>
<evidence type="ECO:0000313" key="3">
    <source>
        <dbReference type="Proteomes" id="UP001243989"/>
    </source>
</evidence>
<dbReference type="RefSeq" id="XP_060445445.1">
    <property type="nucleotide sequence ID" value="XM_060595246.1"/>
</dbReference>
<feature type="non-terminal residue" evidence="2">
    <location>
        <position position="1"/>
    </location>
</feature>
<evidence type="ECO:0000313" key="2">
    <source>
        <dbReference type="EMBL" id="KAK1636838.1"/>
    </source>
</evidence>
<accession>A0AAI9ZRM8</accession>
<feature type="region of interest" description="Disordered" evidence="1">
    <location>
        <begin position="60"/>
        <end position="86"/>
    </location>
</feature>